<comment type="caution">
    <text evidence="1">The sequence shown here is derived from an EMBL/GenBank/DDBJ whole genome shotgun (WGS) entry which is preliminary data.</text>
</comment>
<accession>A0A1G2CHZ0</accession>
<evidence type="ECO:0000313" key="1">
    <source>
        <dbReference type="EMBL" id="OGZ01006.1"/>
    </source>
</evidence>
<name>A0A1G2CHZ0_9BACT</name>
<dbReference type="Proteomes" id="UP000178495">
    <property type="component" value="Unassembled WGS sequence"/>
</dbReference>
<dbReference type="AlphaFoldDB" id="A0A1G2CHZ0"/>
<evidence type="ECO:0000313" key="2">
    <source>
        <dbReference type="Proteomes" id="UP000178495"/>
    </source>
</evidence>
<reference evidence="1 2" key="1">
    <citation type="journal article" date="2016" name="Nat. Commun.">
        <title>Thousands of microbial genomes shed light on interconnected biogeochemical processes in an aquifer system.</title>
        <authorList>
            <person name="Anantharaman K."/>
            <person name="Brown C.T."/>
            <person name="Hug L.A."/>
            <person name="Sharon I."/>
            <person name="Castelle C.J."/>
            <person name="Probst A.J."/>
            <person name="Thomas B.C."/>
            <person name="Singh A."/>
            <person name="Wilkins M.J."/>
            <person name="Karaoz U."/>
            <person name="Brodie E.L."/>
            <person name="Williams K.H."/>
            <person name="Hubbard S.S."/>
            <person name="Banfield J.F."/>
        </authorList>
    </citation>
    <scope>NUCLEOTIDE SEQUENCE [LARGE SCALE GENOMIC DNA]</scope>
</reference>
<dbReference type="EMBL" id="MHLC01000022">
    <property type="protein sequence ID" value="OGZ01006.1"/>
    <property type="molecule type" value="Genomic_DNA"/>
</dbReference>
<proteinExistence type="predicted"/>
<organism evidence="1 2">
    <name type="scientific">Candidatus Liptonbacteria bacterium RIFCSPLOWO2_01_FULL_56_20</name>
    <dbReference type="NCBI Taxonomy" id="1798652"/>
    <lineage>
        <taxon>Bacteria</taxon>
        <taxon>Candidatus Liptoniibacteriota</taxon>
    </lineage>
</organism>
<gene>
    <name evidence="1" type="ORF">A3A43_02970</name>
</gene>
<protein>
    <submittedName>
        <fullName evidence="1">Uncharacterized protein</fullName>
    </submittedName>
</protein>
<sequence length="114" mass="12473">MPKPIASWLAELYDGTLLQVSVSESGLVCVQEGITGNAPAFLGNALICEKGDLPALDTYLVLGVRHDSDAEERITNSKRWGPVVVFCRHDDPRVRSRLSDAEHVVDFVRSANIP</sequence>
<dbReference type="STRING" id="1798652.A3A43_02970"/>